<evidence type="ECO:0000313" key="3">
    <source>
        <dbReference type="Proteomes" id="UP000242167"/>
    </source>
</evidence>
<proteinExistence type="predicted"/>
<protein>
    <submittedName>
        <fullName evidence="1">Uncharacterized protein</fullName>
    </submittedName>
</protein>
<geneLocation type="nucleomorph" evidence="1"/>
<evidence type="ECO:0000313" key="2">
    <source>
        <dbReference type="EMBL" id="CAE2272475.1"/>
    </source>
</evidence>
<organism evidence="1 3">
    <name type="scientific">Guillardia theta</name>
    <name type="common">Cryptophyte</name>
    <name type="synonym">Cryptomonas phi</name>
    <dbReference type="NCBI Taxonomy" id="55529"/>
    <lineage>
        <taxon>Eukaryota</taxon>
        <taxon>Cryptophyceae</taxon>
        <taxon>Pyrenomonadales</taxon>
        <taxon>Geminigeraceae</taxon>
        <taxon>Guillardia</taxon>
    </lineage>
</organism>
<sequence length="272" mass="32390">MIFNFNKYTELGFRKDGRNSSQERSSLMIIGPNGSFIDITRGKNRFLVKNELILSKKKCFNHLHIKLTGKISLDLWQENILNIKKENFKKVIEKTIYIILYKLNKIDKISDIISKVFLLNLIVISYDGNMDDLIWDICFFCVKVIIFPYYLDKYPKIIIDWKKKYSISNVLDIRLIKSFTYILFSNIEGKCIHFLDPNYEEELMGKNLIILIQKDDFILNITSDKQDSLNDLKFFNLLKISFFKLSENYNNIQNLKVQKQIYSYLKEFLVYK</sequence>
<dbReference type="PIR" id="D90119">
    <property type="entry name" value="D90119"/>
</dbReference>
<gene>
    <name evidence="1" type="primary">orf272</name>
    <name evidence="2" type="ORF">GTHE00462_LOCUS7265</name>
</gene>
<dbReference type="Proteomes" id="UP000242167">
    <property type="component" value="Nucleomorph 3"/>
</dbReference>
<dbReference type="AlphaFoldDB" id="Q98SD4"/>
<reference evidence="1 3" key="1">
    <citation type="journal article" date="2001" name="Nature">
        <title>The highly reduced genome of an enslaved algal nucleus.</title>
        <authorList>
            <person name="Douglas S."/>
            <person name="Zauner S."/>
            <person name="Fraunholz M."/>
            <person name="Beaton M."/>
            <person name="Penny S."/>
            <person name="Deng L."/>
            <person name="Wu X."/>
            <person name="Reith M."/>
            <person name="Cavalier-Smith T."/>
            <person name="Maier U."/>
        </authorList>
    </citation>
    <scope>NUCLEOTIDE SEQUENCE [LARGE SCALE GENOMIC DNA]</scope>
</reference>
<accession>Q98SD4</accession>
<keyword evidence="1" id="KW-0542">Nucleomorph</keyword>
<dbReference type="RefSeq" id="XP_001713341.1">
    <property type="nucleotide sequence ID" value="XM_001713289.1"/>
</dbReference>
<dbReference type="GeneID" id="857130"/>
<dbReference type="EMBL" id="AF083031">
    <property type="protein sequence ID" value="AAK39650.1"/>
    <property type="molecule type" value="Genomic_DNA"/>
</dbReference>
<name>Q98SD4_GUITH</name>
<reference evidence="2" key="2">
    <citation type="submission" date="2021-01" db="EMBL/GenBank/DDBJ databases">
        <authorList>
            <person name="Corre E."/>
            <person name="Pelletier E."/>
            <person name="Niang G."/>
            <person name="Scheremetjew M."/>
            <person name="Finn R."/>
            <person name="Kale V."/>
            <person name="Holt S."/>
            <person name="Cochrane G."/>
            <person name="Meng A."/>
            <person name="Brown T."/>
            <person name="Cohen L."/>
        </authorList>
    </citation>
    <scope>NUCLEOTIDE SEQUENCE</scope>
    <source>
        <strain evidence="2">CCMP 2712</strain>
    </source>
</reference>
<evidence type="ECO:0000313" key="1">
    <source>
        <dbReference type="EMBL" id="AAK39650.1"/>
    </source>
</evidence>
<dbReference type="EMBL" id="HBKN01009242">
    <property type="protein sequence ID" value="CAE2272475.1"/>
    <property type="molecule type" value="Transcribed_RNA"/>
</dbReference>